<dbReference type="EMBL" id="JAGVWB010000004">
    <property type="protein sequence ID" value="MBS3057869.1"/>
    <property type="molecule type" value="Genomic_DNA"/>
</dbReference>
<sequence>MTTLKIVKTAHFQKYHERFVPWSLVVETIFTGRQKRKGHDFIEFKGRSIYVFCKQDRARGVLKVINAKRLEK</sequence>
<gene>
    <name evidence="1" type="ORF">HA222_01760</name>
    <name evidence="2" type="ORF">HA227_00415</name>
    <name evidence="3" type="ORF">J4478_00530</name>
</gene>
<reference evidence="4 5" key="1">
    <citation type="journal article" date="2020" name="bioRxiv">
        <title>A rank-normalized archaeal taxonomy based on genome phylogeny resolves widespread incomplete and uneven classifications.</title>
        <authorList>
            <person name="Rinke C."/>
            <person name="Chuvochina M."/>
            <person name="Mussig A.J."/>
            <person name="Chaumeil P.-A."/>
            <person name="Waite D.W."/>
            <person name="Whitman W.B."/>
            <person name="Parks D.H."/>
            <person name="Hugenholtz P."/>
        </authorList>
    </citation>
    <scope>NUCLEOTIDE SEQUENCE [LARGE SCALE GENOMIC DNA]</scope>
</reference>
<reference evidence="3" key="2">
    <citation type="submission" date="2021-03" db="EMBL/GenBank/DDBJ databases">
        <authorList>
            <person name="Jaffe A."/>
        </authorList>
    </citation>
    <scope>NUCLEOTIDE SEQUENCE</scope>
    <source>
        <strain evidence="3">RIFCSPLOWO2_01_FULL_43_13</strain>
    </source>
</reference>
<dbReference type="AlphaFoldDB" id="A0A7J4KRR3"/>
<proteinExistence type="predicted"/>
<organism evidence="2 4">
    <name type="scientific">Candidatus Iainarchaeum sp</name>
    <dbReference type="NCBI Taxonomy" id="3101447"/>
    <lineage>
        <taxon>Archaea</taxon>
        <taxon>Candidatus Iainarchaeota</taxon>
        <taxon>Candidatus Iainarchaeia</taxon>
        <taxon>Candidatus Iainarchaeales</taxon>
        <taxon>Candidatus Iainarchaeaceae</taxon>
        <taxon>Candidatus Iainarchaeum</taxon>
    </lineage>
</organism>
<comment type="caution">
    <text evidence="2">The sequence shown here is derived from an EMBL/GenBank/DDBJ whole genome shotgun (WGS) entry which is preliminary data.</text>
</comment>
<evidence type="ECO:0000313" key="2">
    <source>
        <dbReference type="EMBL" id="HIH32693.1"/>
    </source>
</evidence>
<name>A0A7J4KRR3_9ARCH</name>
<evidence type="ECO:0000313" key="3">
    <source>
        <dbReference type="EMBL" id="MBS3057869.1"/>
    </source>
</evidence>
<dbReference type="Proteomes" id="UP000527315">
    <property type="component" value="Unassembled WGS sequence"/>
</dbReference>
<reference evidence="3" key="3">
    <citation type="submission" date="2021-05" db="EMBL/GenBank/DDBJ databases">
        <title>Protein family content uncovers lineage relationships and bacterial pathway maintenance mechanisms in DPANN archaea.</title>
        <authorList>
            <person name="Castelle C.J."/>
            <person name="Meheust R."/>
            <person name="Jaffe A.L."/>
            <person name="Seitz K."/>
            <person name="Gong X."/>
            <person name="Baker B.J."/>
            <person name="Banfield J.F."/>
        </authorList>
    </citation>
    <scope>NUCLEOTIDE SEQUENCE</scope>
    <source>
        <strain evidence="3">RIFCSPLOWO2_01_FULL_43_13</strain>
    </source>
</reference>
<dbReference type="Proteomes" id="UP000590964">
    <property type="component" value="Unassembled WGS sequence"/>
</dbReference>
<dbReference type="EMBL" id="DUFJ01000009">
    <property type="protein sequence ID" value="HIH32693.1"/>
    <property type="molecule type" value="Genomic_DNA"/>
</dbReference>
<dbReference type="EMBL" id="DUFW01000025">
    <property type="protein sequence ID" value="HIH21372.1"/>
    <property type="molecule type" value="Genomic_DNA"/>
</dbReference>
<dbReference type="Proteomes" id="UP000680185">
    <property type="component" value="Unassembled WGS sequence"/>
</dbReference>
<evidence type="ECO:0000313" key="4">
    <source>
        <dbReference type="Proteomes" id="UP000527315"/>
    </source>
</evidence>
<protein>
    <submittedName>
        <fullName evidence="2">Uncharacterized protein</fullName>
    </submittedName>
</protein>
<accession>A0A7J4KRR3</accession>
<evidence type="ECO:0000313" key="5">
    <source>
        <dbReference type="Proteomes" id="UP000590964"/>
    </source>
</evidence>
<evidence type="ECO:0000313" key="1">
    <source>
        <dbReference type="EMBL" id="HIH21372.1"/>
    </source>
</evidence>